<feature type="region of interest" description="Disordered" evidence="7">
    <location>
        <begin position="1"/>
        <end position="25"/>
    </location>
</feature>
<dbReference type="Proteomes" id="UP000288459">
    <property type="component" value="Unassembled WGS sequence"/>
</dbReference>
<evidence type="ECO:0000256" key="5">
    <source>
        <dbReference type="ARBA" id="ARBA00022759"/>
    </source>
</evidence>
<keyword evidence="5" id="KW-0255">Endonuclease</keyword>
<accession>A0A8B3LYV5</accession>
<dbReference type="GO" id="GO:0004519">
    <property type="term" value="F:endonuclease activity"/>
    <property type="evidence" value="ECO:0007669"/>
    <property type="project" value="UniProtKB-KW"/>
</dbReference>
<gene>
    <name evidence="9" type="ORF">CIG67_15525</name>
</gene>
<dbReference type="AlphaFoldDB" id="A0A8B3LYV5"/>
<evidence type="ECO:0000313" key="9">
    <source>
        <dbReference type="EMBL" id="RVE11687.1"/>
    </source>
</evidence>
<dbReference type="GO" id="GO:0006260">
    <property type="term" value="P:DNA replication"/>
    <property type="evidence" value="ECO:0007669"/>
    <property type="project" value="UniProtKB-KW"/>
</dbReference>
<evidence type="ECO:0000259" key="8">
    <source>
        <dbReference type="Pfam" id="PF05840"/>
    </source>
</evidence>
<evidence type="ECO:0000256" key="4">
    <source>
        <dbReference type="ARBA" id="ARBA00022722"/>
    </source>
</evidence>
<protein>
    <submittedName>
        <fullName evidence="9">Replication protein</fullName>
    </submittedName>
</protein>
<reference evidence="9 10" key="1">
    <citation type="submission" date="2017-08" db="EMBL/GenBank/DDBJ databases">
        <title>Sequencing of Escherichia coli CCPM 6219.</title>
        <authorList>
            <person name="Liu S.-L."/>
            <person name="Zhou Y.-J."/>
            <person name="Zhao M.-F."/>
        </authorList>
    </citation>
    <scope>NUCLEOTIDE SEQUENCE [LARGE SCALE GENOMIC DNA]</scope>
    <source>
        <strain evidence="9 10">CCPM 6219</strain>
    </source>
</reference>
<dbReference type="EMBL" id="NPIM01000142">
    <property type="protein sequence ID" value="RVE11687.1"/>
    <property type="molecule type" value="Genomic_DNA"/>
</dbReference>
<comment type="caution">
    <text evidence="9">The sequence shown here is derived from an EMBL/GenBank/DDBJ whole genome shotgun (WGS) entry which is preliminary data.</text>
</comment>
<dbReference type="InterPro" id="IPR008766">
    <property type="entry name" value="Replication_gene_A-like"/>
</dbReference>
<evidence type="ECO:0000256" key="2">
    <source>
        <dbReference type="ARBA" id="ARBA00009260"/>
    </source>
</evidence>
<proteinExistence type="inferred from homology"/>
<keyword evidence="6" id="KW-0378">Hydrolase</keyword>
<keyword evidence="3" id="KW-0235">DNA replication</keyword>
<feature type="domain" description="Replication gene A protein-like" evidence="8">
    <location>
        <begin position="160"/>
        <end position="477"/>
    </location>
</feature>
<feature type="compositionally biased region" description="Low complexity" evidence="7">
    <location>
        <begin position="1"/>
        <end position="10"/>
    </location>
</feature>
<name>A0A8B3LYV5_ECOLX</name>
<dbReference type="Pfam" id="PF05840">
    <property type="entry name" value="Phage_GPA"/>
    <property type="match status" value="1"/>
</dbReference>
<keyword evidence="4" id="KW-0540">Nuclease</keyword>
<dbReference type="RefSeq" id="WP_127472284.1">
    <property type="nucleotide sequence ID" value="NZ_NPIM01000142.1"/>
</dbReference>
<evidence type="ECO:0000256" key="6">
    <source>
        <dbReference type="ARBA" id="ARBA00022801"/>
    </source>
</evidence>
<comment type="similarity">
    <text evidence="2">Belongs to the phage GPA family.</text>
</comment>
<evidence type="ECO:0000256" key="3">
    <source>
        <dbReference type="ARBA" id="ARBA00022705"/>
    </source>
</evidence>
<evidence type="ECO:0000256" key="1">
    <source>
        <dbReference type="ARBA" id="ARBA00003293"/>
    </source>
</evidence>
<sequence>MTTAASGRSAPTPPPPYPGSAPDATRYDYEWQKPKAAICVDKTPVVDLVELGQEQEFLAWVKVTLAPLPRFIRLRLASRIDSIHTMKGRHIARLALRDIIRRDLPPINMVNEQYAIAMTDEAKSQADTAFKGLNPLYHTFNTLHGLVERFNHLPDFTPEDVELLAQDIAIYMRSVLSEVHETVETQSDRKYAGYLYTEAAILARLFFLTPPSWAKYCRGALFIDEATTGISKMLDDRYWHRNLKKYATRWREHLHIAFGDVKRGAAPYCSKHHVDEWDARRKRSRAIMARLELEDQDTKERISLIEQIDKSISNPALRRVELMTRIGGFEKVATESGYAGQFFTLTAPSKYHAYTVFGHRNAKWNGASPRATQRYLNRVWQKIRAELARREIPVFGLRVAESHHDGTPHWHGLLFSLPEHSAELLEVMEDYATREDTEELQGKHGNQPRFDMKPIDQEIGSATGYVVKYISKNIDGYALDGETDDESGRPLKETSKHATAWASCWGIRQFQFLGGAPVSVWRELRRFRNQEQADKINPLFAELHRAADAGDWQQYTQLQGGALVARRDLPLRIWYQQKEEPNDYGEYLDLIKGLVMPTAHIPPIETRLHTYRIVRKKPEILDDSGQAVDFDFDLRGASAPSRTRVNNCTEVKKHTNSGGDNSPPVEPEQYEIGQMTHEQKKRLNESIRNYKPERQKSPADEFEALANAITASDCDDIEQARAESYLKVAQELRQQERDMPAVTAPAPISADRIAALDDFARSIGIELSTGQLSLLLRGECLRIDGFIVSATSSGELRRRKDNSADRKTADLWQHMKLSHNVDSRDIRHDPVGSYAEMLKKADPAAWDRLFGTRNQEQRVCLTKNSESRK</sequence>
<comment type="function">
    <text evidence="1">Possible endonuclease which induces a single-strand cut and initiates DNA replication.</text>
</comment>
<dbReference type="GO" id="GO:0016787">
    <property type="term" value="F:hydrolase activity"/>
    <property type="evidence" value="ECO:0007669"/>
    <property type="project" value="UniProtKB-KW"/>
</dbReference>
<evidence type="ECO:0000256" key="7">
    <source>
        <dbReference type="SAM" id="MobiDB-lite"/>
    </source>
</evidence>
<organism evidence="9 10">
    <name type="scientific">Escherichia coli</name>
    <dbReference type="NCBI Taxonomy" id="562"/>
    <lineage>
        <taxon>Bacteria</taxon>
        <taxon>Pseudomonadati</taxon>
        <taxon>Pseudomonadota</taxon>
        <taxon>Gammaproteobacteria</taxon>
        <taxon>Enterobacterales</taxon>
        <taxon>Enterobacteriaceae</taxon>
        <taxon>Escherichia</taxon>
    </lineage>
</organism>
<evidence type="ECO:0000313" key="10">
    <source>
        <dbReference type="Proteomes" id="UP000288459"/>
    </source>
</evidence>